<sequence>MTDKNNAPQPLLTDEEINAACDWPASNTTMRAENDRAMAREVEAAVLRKLSKLRAPVADERAAFSRAEISFPLTIPENRVYLAGPMTGYKDHNFPAFHDAAEWLRGFGMEVVNPADHGLVDGLGWADYMRWDLVKLAGCHSVTVLPGWEKSKGASLEVSIAQALGMPAFTIEGAPLASAPVAEPETMEEIHRRERERAPWVLPKDPTLPVSVPVADEPTKPRPPMLRIPGVREDVLRRAAERITSAPVAGEAHTALNEWFDKTDFIQKRIASGELPVKYLGWHRADVMRDLIEQPRPSDD</sequence>
<reference evidence="1 2" key="1">
    <citation type="submission" date="2018-06" db="EMBL/GenBank/DDBJ databases">
        <title>Genomic Encyclopedia of Type Strains, Phase III (KMG-III): the genomes of soil and plant-associated and newly described type strains.</title>
        <authorList>
            <person name="Whitman W."/>
        </authorList>
    </citation>
    <scope>NUCLEOTIDE SEQUENCE [LARGE SCALE GENOMIC DNA]</scope>
    <source>
        <strain evidence="1 2">CECT 7342</strain>
    </source>
</reference>
<accession>A0ABX9FS95</accession>
<keyword evidence="2" id="KW-1185">Reference proteome</keyword>
<dbReference type="RefSeq" id="WP_220182231.1">
    <property type="nucleotide sequence ID" value="NZ_QNRM01000038.1"/>
</dbReference>
<name>A0ABX9FS95_9BURK</name>
<dbReference type="EMBL" id="QNRM01000038">
    <property type="protein sequence ID" value="RBP09158.1"/>
    <property type="molecule type" value="Genomic_DNA"/>
</dbReference>
<organism evidence="1 2">
    <name type="scientific">Achromobacter marplatensis</name>
    <dbReference type="NCBI Taxonomy" id="470868"/>
    <lineage>
        <taxon>Bacteria</taxon>
        <taxon>Pseudomonadati</taxon>
        <taxon>Pseudomonadota</taxon>
        <taxon>Betaproteobacteria</taxon>
        <taxon>Burkholderiales</taxon>
        <taxon>Alcaligenaceae</taxon>
        <taxon>Achromobacter</taxon>
    </lineage>
</organism>
<dbReference type="Pfam" id="PF14359">
    <property type="entry name" value="DUF4406"/>
    <property type="match status" value="1"/>
</dbReference>
<dbReference type="SUPFAM" id="SSF52309">
    <property type="entry name" value="N-(deoxy)ribosyltransferase-like"/>
    <property type="match status" value="1"/>
</dbReference>
<gene>
    <name evidence="1" type="ORF">DFP87_1383</name>
</gene>
<comment type="caution">
    <text evidence="1">The sequence shown here is derived from an EMBL/GenBank/DDBJ whole genome shotgun (WGS) entry which is preliminary data.</text>
</comment>
<dbReference type="InterPro" id="IPR025518">
    <property type="entry name" value="DUF4406"/>
</dbReference>
<evidence type="ECO:0000313" key="1">
    <source>
        <dbReference type="EMBL" id="RBP09158.1"/>
    </source>
</evidence>
<evidence type="ECO:0000313" key="2">
    <source>
        <dbReference type="Proteomes" id="UP000252124"/>
    </source>
</evidence>
<dbReference type="Proteomes" id="UP000252124">
    <property type="component" value="Unassembled WGS sequence"/>
</dbReference>
<dbReference type="Gene3D" id="3.40.50.10400">
    <property type="entry name" value="Hypothetical protein PA1492"/>
    <property type="match status" value="1"/>
</dbReference>
<feature type="non-terminal residue" evidence="1">
    <location>
        <position position="300"/>
    </location>
</feature>
<proteinExistence type="predicted"/>
<protein>
    <submittedName>
        <fullName evidence="1">Uncharacterized protein DUF4406</fullName>
    </submittedName>
</protein>